<keyword evidence="1" id="KW-0472">Membrane</keyword>
<keyword evidence="1" id="KW-1133">Transmembrane helix</keyword>
<dbReference type="EMBL" id="CAJOAZ010005327">
    <property type="protein sequence ID" value="CAF4096005.1"/>
    <property type="molecule type" value="Genomic_DNA"/>
</dbReference>
<reference evidence="2" key="1">
    <citation type="submission" date="2021-02" db="EMBL/GenBank/DDBJ databases">
        <authorList>
            <person name="Nowell W R."/>
        </authorList>
    </citation>
    <scope>NUCLEOTIDE SEQUENCE</scope>
</reference>
<dbReference type="Proteomes" id="UP000663844">
    <property type="component" value="Unassembled WGS sequence"/>
</dbReference>
<feature type="transmembrane region" description="Helical" evidence="1">
    <location>
        <begin position="1230"/>
        <end position="1256"/>
    </location>
</feature>
<name>A0A819UIJ6_9BILA</name>
<keyword evidence="1" id="KW-0812">Transmembrane</keyword>
<feature type="transmembrane region" description="Helical" evidence="1">
    <location>
        <begin position="384"/>
        <end position="414"/>
    </location>
</feature>
<feature type="transmembrane region" description="Helical" evidence="1">
    <location>
        <begin position="787"/>
        <end position="808"/>
    </location>
</feature>
<evidence type="ECO:0000256" key="1">
    <source>
        <dbReference type="SAM" id="Phobius"/>
    </source>
</evidence>
<feature type="transmembrane region" description="Helical" evidence="1">
    <location>
        <begin position="43"/>
        <end position="61"/>
    </location>
</feature>
<gene>
    <name evidence="2" type="ORF">OXD698_LOCUS35165</name>
</gene>
<proteinExistence type="predicted"/>
<organism evidence="2 3">
    <name type="scientific">Adineta steineri</name>
    <dbReference type="NCBI Taxonomy" id="433720"/>
    <lineage>
        <taxon>Eukaryota</taxon>
        <taxon>Metazoa</taxon>
        <taxon>Spiralia</taxon>
        <taxon>Gnathifera</taxon>
        <taxon>Rotifera</taxon>
        <taxon>Eurotatoria</taxon>
        <taxon>Bdelloidea</taxon>
        <taxon>Adinetida</taxon>
        <taxon>Adinetidae</taxon>
        <taxon>Adineta</taxon>
    </lineage>
</organism>
<evidence type="ECO:0000313" key="3">
    <source>
        <dbReference type="Proteomes" id="UP000663844"/>
    </source>
</evidence>
<feature type="transmembrane region" description="Helical" evidence="1">
    <location>
        <begin position="463"/>
        <end position="489"/>
    </location>
</feature>
<comment type="caution">
    <text evidence="2">The sequence shown here is derived from an EMBL/GenBank/DDBJ whole genome shotgun (WGS) entry which is preliminary data.</text>
</comment>
<dbReference type="AlphaFoldDB" id="A0A819UIJ6"/>
<evidence type="ECO:0000313" key="2">
    <source>
        <dbReference type="EMBL" id="CAF4096005.1"/>
    </source>
</evidence>
<feature type="transmembrane region" description="Helical" evidence="1">
    <location>
        <begin position="884"/>
        <end position="902"/>
    </location>
</feature>
<protein>
    <submittedName>
        <fullName evidence="2">Uncharacterized protein</fullName>
    </submittedName>
</protein>
<sequence>MSIQLLLQSFYKIVCNKWNTGNIFDSRSLDPLIIRREILSTRLYIVLLIISLVTLTTYTSISHRIENKTVILPSQFIYENLQNKYGNSLQCSCTRISIPYGNFVQTSPLFHQVCSSDFISQQWINFIFQTYSTFIWPIDVRTNALNQFDNSLLISTMLLIEELLEAKVQAALSLLRQTASSTLTQPMTIVHKVTQANQLVTRLLTNYIAVTYNFGLTQDNIVTDIGYMNVSVSSGQFRNKYILNNSTLVCSCQNNGSCPLPGNLYLYKTFETFGVYDLNKIEVNDTLSGIIIDCLPSQMTLSSSLECFYNESCLNILLSSYKNPLNISILNQSLSSRFLSTTIIEFLINELFLEKIFNQTNYTEYYSQCLPNICQYIYIYRFNWIYVLTIFLGLLGGITTVLHIITPYIIRLILCIKKRCVLKKYEQVRQKTLVRSKELFLKVKDKIMTLNLYSKYSRGPIRVYHGVLATRLYIILLLISTCIIILFSYSSNQIFNETIINPSEQEYEKLEKNYPSTLTCPCTQISIRYEDLITIEVEYHQICTSDFIQPWWYQSFVPYNTSDEYIINFLLFAPSYLQTLETFCDIAKIIINNEINRFLTTTFVHAQILTNDLFYSEINSSINTFIQLTKDEYLYRMNLTNELLHSNQYVSHMITSTALGTTLWQLSNGTYVIAIETIARYTLNTSGDKCYCVLDSTCDIDNNIFDTFGGMSSINWQLDGIRGGCSIINSVLKSSLMCCRYFPNISIETIFNELMIEEWNFSSPYSLYYQKCKPSSCSFTYEKNTNIIYLITIIISLIGGINVILRLCSPLIIKIIFKFIHRLKPIHSSQISTIQQENHQNIGICSHIRNRMVQLIDKFLTMNLFNSESDNIETIRLERIITKLYLLVFSICIYSITIYILFSDITIDQSFTNPSENDYNNLLISYSKSLDCPCNKISIAYKEFIEINTTFHQICSSDFVNMKWINYLFNDGYWKGRNFLTTLYERRDIRARGSAYFLFLSNLCQISQVTINNAIEQFINERFINTKLISETEFNIEIENIILQFQNVTLTKFSRSLKLLRDIMNGNAFVSSYFLNWYWWRELNSTFTTIPISPIIMKDGCSCGTQSDCIDSGGIYYSLNNHEIFAMPGLHIGCSVVETLLYSTFECLYNQTCVDLLLHYATSVYDQFTYGMNISAMNSSIVSRFKTNTMIQTIVDELFIEEWKINSSYSLFYNQCAPTYCSYQTRKDDYAIYIISKILGLYGGLTVSLRFIIPIITKIIFNIIKRWRNNIIIPN</sequence>
<accession>A0A819UIJ6</accession>